<dbReference type="GO" id="GO:0006412">
    <property type="term" value="P:translation"/>
    <property type="evidence" value="ECO:0007669"/>
    <property type="project" value="UniProtKB-UniRule"/>
</dbReference>
<comment type="caution">
    <text evidence="3">The sequence shown here is derived from an EMBL/GenBank/DDBJ whole genome shotgun (WGS) entry which is preliminary data.</text>
</comment>
<comment type="catalytic activity">
    <reaction evidence="2">
        <text>N-terminal N-formyl-L-methionyl-[peptide] + H2O = N-terminal L-methionyl-[peptide] + formate</text>
        <dbReference type="Rhea" id="RHEA:24420"/>
        <dbReference type="Rhea" id="RHEA-COMP:10639"/>
        <dbReference type="Rhea" id="RHEA-COMP:10640"/>
        <dbReference type="ChEBI" id="CHEBI:15377"/>
        <dbReference type="ChEBI" id="CHEBI:15740"/>
        <dbReference type="ChEBI" id="CHEBI:49298"/>
        <dbReference type="ChEBI" id="CHEBI:64731"/>
        <dbReference type="EC" id="3.5.1.88"/>
    </reaction>
</comment>
<comment type="function">
    <text evidence="2">Removes the formyl group from the N-terminal Met of newly synthesized proteins. Requires at least a dipeptide for an efficient rate of reaction. N-terminal L-methionine is a prerequisite for activity but the enzyme has broad specificity at other positions.</text>
</comment>
<dbReference type="InterPro" id="IPR023635">
    <property type="entry name" value="Peptide_deformylase"/>
</dbReference>
<evidence type="ECO:0000313" key="3">
    <source>
        <dbReference type="EMBL" id="OGG67976.1"/>
    </source>
</evidence>
<dbReference type="Gene3D" id="3.90.45.10">
    <property type="entry name" value="Peptide deformylase"/>
    <property type="match status" value="1"/>
</dbReference>
<organism evidence="3 4">
    <name type="scientific">Candidatus Kaiserbacteria bacterium RIFCSPHIGHO2_02_FULL_56_30</name>
    <dbReference type="NCBI Taxonomy" id="1798499"/>
    <lineage>
        <taxon>Bacteria</taxon>
        <taxon>Candidatus Kaiseribacteriota</taxon>
    </lineage>
</organism>
<feature type="binding site" evidence="2">
    <location>
        <position position="163"/>
    </location>
    <ligand>
        <name>Fe cation</name>
        <dbReference type="ChEBI" id="CHEBI:24875"/>
    </ligand>
</feature>
<dbReference type="Pfam" id="PF01327">
    <property type="entry name" value="Pep_deformylase"/>
    <property type="match status" value="1"/>
</dbReference>
<reference evidence="3 4" key="1">
    <citation type="journal article" date="2016" name="Nat. Commun.">
        <title>Thousands of microbial genomes shed light on interconnected biogeochemical processes in an aquifer system.</title>
        <authorList>
            <person name="Anantharaman K."/>
            <person name="Brown C.T."/>
            <person name="Hug L.A."/>
            <person name="Sharon I."/>
            <person name="Castelle C.J."/>
            <person name="Probst A.J."/>
            <person name="Thomas B.C."/>
            <person name="Singh A."/>
            <person name="Wilkins M.J."/>
            <person name="Karaoz U."/>
            <person name="Brodie E.L."/>
            <person name="Williams K.H."/>
            <person name="Hubbard S.S."/>
            <person name="Banfield J.F."/>
        </authorList>
    </citation>
    <scope>NUCLEOTIDE SEQUENCE [LARGE SCALE GENOMIC DNA]</scope>
</reference>
<feature type="binding site" evidence="2">
    <location>
        <position position="117"/>
    </location>
    <ligand>
        <name>Fe cation</name>
        <dbReference type="ChEBI" id="CHEBI:24875"/>
    </ligand>
</feature>
<evidence type="ECO:0000256" key="2">
    <source>
        <dbReference type="HAMAP-Rule" id="MF_00163"/>
    </source>
</evidence>
<dbReference type="EC" id="3.5.1.88" evidence="2"/>
<dbReference type="Proteomes" id="UP000177107">
    <property type="component" value="Unassembled WGS sequence"/>
</dbReference>
<proteinExistence type="inferred from homology"/>
<keyword evidence="2" id="KW-0648">Protein biosynthesis</keyword>
<comment type="cofactor">
    <cofactor evidence="2">
        <name>Fe(2+)</name>
        <dbReference type="ChEBI" id="CHEBI:29033"/>
    </cofactor>
    <text evidence="2">Binds 1 Fe(2+) ion.</text>
</comment>
<dbReference type="PRINTS" id="PR01576">
    <property type="entry name" value="PDEFORMYLASE"/>
</dbReference>
<dbReference type="STRING" id="1798499.A3C95_01235"/>
<dbReference type="NCBIfam" id="NF001159">
    <property type="entry name" value="PRK00150.1-3"/>
    <property type="match status" value="1"/>
</dbReference>
<feature type="binding site" evidence="2">
    <location>
        <position position="159"/>
    </location>
    <ligand>
        <name>Fe cation</name>
        <dbReference type="ChEBI" id="CHEBI:24875"/>
    </ligand>
</feature>
<keyword evidence="2" id="KW-0378">Hydrolase</keyword>
<feature type="active site" evidence="2">
    <location>
        <position position="160"/>
    </location>
</feature>
<dbReference type="PANTHER" id="PTHR10458:SF22">
    <property type="entry name" value="PEPTIDE DEFORMYLASE"/>
    <property type="match status" value="1"/>
</dbReference>
<comment type="similarity">
    <text evidence="1 2">Belongs to the polypeptide deformylase family.</text>
</comment>
<dbReference type="SUPFAM" id="SSF56420">
    <property type="entry name" value="Peptide deformylase"/>
    <property type="match status" value="1"/>
</dbReference>
<gene>
    <name evidence="2" type="primary">def</name>
    <name evidence="3" type="ORF">A3C95_01235</name>
</gene>
<dbReference type="HAMAP" id="MF_00163">
    <property type="entry name" value="Pep_deformylase"/>
    <property type="match status" value="1"/>
</dbReference>
<dbReference type="InterPro" id="IPR036821">
    <property type="entry name" value="Peptide_deformylase_sf"/>
</dbReference>
<keyword evidence="2" id="KW-0479">Metal-binding</keyword>
<dbReference type="GO" id="GO:0042586">
    <property type="term" value="F:peptide deformylase activity"/>
    <property type="evidence" value="ECO:0007669"/>
    <property type="project" value="UniProtKB-UniRule"/>
</dbReference>
<dbReference type="GO" id="GO:0046872">
    <property type="term" value="F:metal ion binding"/>
    <property type="evidence" value="ECO:0007669"/>
    <property type="project" value="UniProtKB-KW"/>
</dbReference>
<protein>
    <recommendedName>
        <fullName evidence="2">Peptide deformylase</fullName>
        <shortName evidence="2">PDF</shortName>
        <ecNumber evidence="2">3.5.1.88</ecNumber>
    </recommendedName>
    <alternativeName>
        <fullName evidence="2">Polypeptide deformylase</fullName>
    </alternativeName>
</protein>
<sequence>MKTIVQDGDLVLRKKAKPLPEELFGSAKLAQLIKDMSGALDAEPDGVALAAPQVGVSWRLFIIRKDRTLPLKPAASEVAGSGELSAKPKVLAPQVDVYINPEIVRRSRKKQETDEGCLSVRGKYGHTKRHERVTLRARRESGERVERGAGGLLAQIFEHELDHLDGILFTDHATDVVELKHTDEHLA</sequence>
<evidence type="ECO:0000256" key="1">
    <source>
        <dbReference type="ARBA" id="ARBA00010759"/>
    </source>
</evidence>
<dbReference type="CDD" id="cd00487">
    <property type="entry name" value="Pep_deformylase"/>
    <property type="match status" value="1"/>
</dbReference>
<dbReference type="EMBL" id="MFLM01000017">
    <property type="protein sequence ID" value="OGG67976.1"/>
    <property type="molecule type" value="Genomic_DNA"/>
</dbReference>
<accession>A0A1F6E2X6</accession>
<dbReference type="AlphaFoldDB" id="A0A1F6E2X6"/>
<name>A0A1F6E2X6_9BACT</name>
<evidence type="ECO:0000313" key="4">
    <source>
        <dbReference type="Proteomes" id="UP000177107"/>
    </source>
</evidence>
<dbReference type="PIRSF" id="PIRSF004749">
    <property type="entry name" value="Pep_def"/>
    <property type="match status" value="1"/>
</dbReference>
<keyword evidence="2" id="KW-0408">Iron</keyword>
<dbReference type="PANTHER" id="PTHR10458">
    <property type="entry name" value="PEPTIDE DEFORMYLASE"/>
    <property type="match status" value="1"/>
</dbReference>